<gene>
    <name evidence="1" type="ORF">DWW09_05600</name>
</gene>
<evidence type="ECO:0000313" key="2">
    <source>
        <dbReference type="Proteomes" id="UP000284366"/>
    </source>
</evidence>
<proteinExistence type="predicted"/>
<dbReference type="AlphaFoldDB" id="A0A412YHR6"/>
<dbReference type="Proteomes" id="UP000284366">
    <property type="component" value="Unassembled WGS sequence"/>
</dbReference>
<evidence type="ECO:0000313" key="1">
    <source>
        <dbReference type="EMBL" id="RGV56945.1"/>
    </source>
</evidence>
<organism evidence="1 2">
    <name type="scientific">Bacteroides clarus</name>
    <dbReference type="NCBI Taxonomy" id="626929"/>
    <lineage>
        <taxon>Bacteria</taxon>
        <taxon>Pseudomonadati</taxon>
        <taxon>Bacteroidota</taxon>
        <taxon>Bacteroidia</taxon>
        <taxon>Bacteroidales</taxon>
        <taxon>Bacteroidaceae</taxon>
        <taxon>Bacteroides</taxon>
    </lineage>
</organism>
<dbReference type="PROSITE" id="PS51257">
    <property type="entry name" value="PROKAR_LIPOPROTEIN"/>
    <property type="match status" value="1"/>
</dbReference>
<comment type="caution">
    <text evidence="1">The sequence shown here is derived from an EMBL/GenBank/DDBJ whole genome shotgun (WGS) entry which is preliminary data.</text>
</comment>
<accession>A0A412YHR6</accession>
<reference evidence="1 2" key="1">
    <citation type="submission" date="2018-08" db="EMBL/GenBank/DDBJ databases">
        <title>A genome reference for cultivated species of the human gut microbiota.</title>
        <authorList>
            <person name="Zou Y."/>
            <person name="Xue W."/>
            <person name="Luo G."/>
        </authorList>
    </citation>
    <scope>NUCLEOTIDE SEQUENCE [LARGE SCALE GENOMIC DNA]</scope>
    <source>
        <strain evidence="1 2">AF14-27</strain>
    </source>
</reference>
<dbReference type="EMBL" id="QRZG01000006">
    <property type="protein sequence ID" value="RGV56945.1"/>
    <property type="molecule type" value="Genomic_DNA"/>
</dbReference>
<name>A0A412YHR6_9BACE</name>
<dbReference type="RefSeq" id="WP_118046136.1">
    <property type="nucleotide sequence ID" value="NZ_JAQCUW010000001.1"/>
</dbReference>
<protein>
    <submittedName>
        <fullName evidence="1">Uncharacterized protein</fullName>
    </submittedName>
</protein>
<sequence length="975" mass="109034">MKKSILLYCLFTVFCLLGGCRQDDFASPERNIGERELVFRLEVPDMREVSTRNVDSDGYGIQSLTLLCFDRDGSYLSRVEVKPEELKIEGDMLSGTLKKSVVPGQTQIVHFVVNQNFSSFSDGENISRHESTILQGLLSTSAKVVYWGRVSSVVKKEDGTVSDGDLSVKLNNQTVTLCRNMAKITVEQGTVNYNNGTEDINGFVVPFEVTGMAFCNGYAYGTVAPYNRDTRTFDWTPDNFTVTLPSDLRRASVDGVYSNQNVEYVFENENPEANQAYVVIRGRNTGNGATETDNLYYRILLLDPKTQDPYPIVRNYNYRIIITGELRGGVSTFEEVQDASFVNNVWISIDQKIPSVYDGKVTLSVEKTFVVNKFSEGAPGRMATVNFTCTGIPTGEHPVVSWVTNNVSSTQNFTYADGGTAIGTFTLDAAGNGKVTMQLLPLGSGRTQRSGELMIKYGKLQRTIKLLTVTDFNFDPCWASTNVDAGHAGTDEGEEVILMFSIPEDFPEELLPLDVLISADHLDANSTQGLRVIYQQDYVDENGYPMAAWGEDNGLGYKYVYKVTKEAVEQARMQRLYLRTMLTPEAKIGEIMIENQYFKPLTKTFTFAENPKGTIKVENVLHHDEYNVDYVLVPAKKNEQFFIEFTLEGGINEYNRFLIFTEYLDPYTNDELTELGIQPDGKISEYTGETGSSGRVLLYEPIKDRGTQNPDGSLTLKAYMKTNTSRFDETIRLATANGQDVGGEPYNYRGTTFNLAPYAPFAFDLKIEGQKSPAELEYNRVGTAVKLSFDLQSFEASDSEIVSPVGREFQCYINAPMLDLPENYNNPQLRKEGERFVYTVKKDQGLGMVTLNFVTSAIVTEGEIMISSDDNVRFNSETVLVRNKHIAGILRTDNGSNIPTDAFVIFENKDDGTRIGTITMGSNGNYTLRLRGEYSYSWTGTKMIMRWNATDGEYCSDELTLAQIVADPDVILKKK</sequence>